<accession>A0ABR5SEB0</accession>
<keyword evidence="1" id="KW-0328">Glycosyltransferase</keyword>
<evidence type="ECO:0000313" key="4">
    <source>
        <dbReference type="Proteomes" id="UP000060487"/>
    </source>
</evidence>
<dbReference type="PANTHER" id="PTHR30160">
    <property type="entry name" value="TETRAACYLDISACCHARIDE 4'-KINASE-RELATED"/>
    <property type="match status" value="1"/>
</dbReference>
<evidence type="ECO:0000256" key="2">
    <source>
        <dbReference type="ARBA" id="ARBA00022679"/>
    </source>
</evidence>
<dbReference type="EMBL" id="LNQR01000070">
    <property type="protein sequence ID" value="KWT84147.1"/>
    <property type="molecule type" value="Genomic_DNA"/>
</dbReference>
<dbReference type="SUPFAM" id="SSF53756">
    <property type="entry name" value="UDP-Glycosyltransferase/glycogen phosphorylase"/>
    <property type="match status" value="1"/>
</dbReference>
<proteinExistence type="predicted"/>
<dbReference type="Pfam" id="PF01075">
    <property type="entry name" value="Glyco_transf_9"/>
    <property type="match status" value="1"/>
</dbReference>
<evidence type="ECO:0000256" key="1">
    <source>
        <dbReference type="ARBA" id="ARBA00022676"/>
    </source>
</evidence>
<keyword evidence="4" id="KW-1185">Reference proteome</keyword>
<dbReference type="NCBIfam" id="TIGR02201">
    <property type="entry name" value="heptsyl_trn_III"/>
    <property type="match status" value="1"/>
</dbReference>
<dbReference type="Gene3D" id="3.40.50.2000">
    <property type="entry name" value="Glycogen Phosphorylase B"/>
    <property type="match status" value="2"/>
</dbReference>
<evidence type="ECO:0000313" key="3">
    <source>
        <dbReference type="EMBL" id="KWT84147.1"/>
    </source>
</evidence>
<dbReference type="InterPro" id="IPR011916">
    <property type="entry name" value="LipoPS_heptosylTferase-III"/>
</dbReference>
<keyword evidence="2 3" id="KW-0808">Transferase</keyword>
<protein>
    <submittedName>
        <fullName evidence="3">LPS heptosyltransferase III</fullName>
        <ecNumber evidence="3">2.-.-.-</ecNumber>
    </submittedName>
</protein>
<gene>
    <name evidence="3" type="ORF">ASN18_2075</name>
</gene>
<dbReference type="Proteomes" id="UP000060487">
    <property type="component" value="Unassembled WGS sequence"/>
</dbReference>
<dbReference type="GO" id="GO:0016740">
    <property type="term" value="F:transferase activity"/>
    <property type="evidence" value="ECO:0007669"/>
    <property type="project" value="UniProtKB-KW"/>
</dbReference>
<dbReference type="InterPro" id="IPR051199">
    <property type="entry name" value="LPS_LOS_Heptosyltrfase"/>
</dbReference>
<sequence length="379" mass="41929">MNAEFDGITNILAVKLRHIGDVLLSAPVYRALRTAFPSARISALVNSGSEETLTGNPNIDEVIVFNRRLKELPVLKKYIGELRNLRAIRGRGFDMAIDMTGGDRGAIISYVSGARLRLAKDSGKASRWGKNYLYTHRALLDGYTHVVMQNMELLDKFSIKSIKSAKLAGYAVDMHIPEDVYSSVERLLKGRGIMDTDRYVHVHPTSRWFFKCWQDDRMAEVIDWLLNRGLKVVLTTAPDEKEIIKAKGILSLLEGRDGIVTLMGETSIKALGAISKGAAMFFGVDSAPMHIAAAMNTPVVALFGPSGAFNWGPWDNEKTISEPYARRNGIQTSGIHTVVQRDWDCIPCGGDGCNGTKKSRCLDDISAAEVKWLIEKRLS</sequence>
<dbReference type="RefSeq" id="WP_085052677.1">
    <property type="nucleotide sequence ID" value="NZ_LNQR01000070.1"/>
</dbReference>
<dbReference type="InterPro" id="IPR002201">
    <property type="entry name" value="Glyco_trans_9"/>
</dbReference>
<name>A0ABR5SEB0_9BACT</name>
<dbReference type="EC" id="2.-.-.-" evidence="3"/>
<reference evidence="3 4" key="1">
    <citation type="submission" date="2015-11" db="EMBL/GenBank/DDBJ databases">
        <authorList>
            <person name="Lin W."/>
        </authorList>
    </citation>
    <scope>NUCLEOTIDE SEQUENCE [LARGE SCALE GENOMIC DNA]</scope>
    <source>
        <strain evidence="3 4">HCH-1</strain>
    </source>
</reference>
<comment type="caution">
    <text evidence="3">The sequence shown here is derived from an EMBL/GenBank/DDBJ whole genome shotgun (WGS) entry which is preliminary data.</text>
</comment>
<dbReference type="CDD" id="cd03789">
    <property type="entry name" value="GT9_LPS_heptosyltransferase"/>
    <property type="match status" value="1"/>
</dbReference>
<dbReference type="PANTHER" id="PTHR30160:SF1">
    <property type="entry name" value="LIPOPOLYSACCHARIDE 1,2-N-ACETYLGLUCOSAMINETRANSFERASE-RELATED"/>
    <property type="match status" value="1"/>
</dbReference>
<organism evidence="3 4">
    <name type="scientific">Candidatus Magnetominusculus xianensis</name>
    <dbReference type="NCBI Taxonomy" id="1748249"/>
    <lineage>
        <taxon>Bacteria</taxon>
        <taxon>Pseudomonadati</taxon>
        <taxon>Nitrospirota</taxon>
        <taxon>Nitrospiria</taxon>
        <taxon>Nitrospirales</taxon>
        <taxon>Nitrospiraceae</taxon>
        <taxon>Candidatus Magnetominusculus</taxon>
    </lineage>
</organism>